<keyword evidence="2" id="KW-0449">Lipoprotein</keyword>
<accession>A0A1H4CAD7</accession>
<dbReference type="InterPro" id="IPR020018">
    <property type="entry name" value="Motility-assoc_lipoprot_GldH"/>
</dbReference>
<gene>
    <name evidence="2" type="ORF">SAMN05216462_1861</name>
</gene>
<dbReference type="EMBL" id="FNRF01000003">
    <property type="protein sequence ID" value="SEA57395.1"/>
    <property type="molecule type" value="Genomic_DNA"/>
</dbReference>
<feature type="chain" id="PRO_5010353989" evidence="1">
    <location>
        <begin position="20"/>
        <end position="154"/>
    </location>
</feature>
<dbReference type="PROSITE" id="PS51257">
    <property type="entry name" value="PROKAR_LIPOPROTEIN"/>
    <property type="match status" value="1"/>
</dbReference>
<dbReference type="Pfam" id="PF14109">
    <property type="entry name" value="GldH_lipo"/>
    <property type="match status" value="1"/>
</dbReference>
<organism evidence="2 3">
    <name type="scientific">Xylanibacter ruminicola</name>
    <name type="common">Prevotella ruminicola</name>
    <dbReference type="NCBI Taxonomy" id="839"/>
    <lineage>
        <taxon>Bacteria</taxon>
        <taxon>Pseudomonadati</taxon>
        <taxon>Bacteroidota</taxon>
        <taxon>Bacteroidia</taxon>
        <taxon>Bacteroidales</taxon>
        <taxon>Prevotellaceae</taxon>
        <taxon>Xylanibacter</taxon>
    </lineage>
</organism>
<reference evidence="2 3" key="1">
    <citation type="submission" date="2016-10" db="EMBL/GenBank/DDBJ databases">
        <authorList>
            <person name="de Groot N.N."/>
        </authorList>
    </citation>
    <scope>NUCLEOTIDE SEQUENCE [LARGE SCALE GENOMIC DNA]</scope>
    <source>
        <strain evidence="2 3">D31d</strain>
    </source>
</reference>
<feature type="signal peptide" evidence="1">
    <location>
        <begin position="1"/>
        <end position="19"/>
    </location>
</feature>
<dbReference type="AlphaFoldDB" id="A0A1H4CAD7"/>
<dbReference type="RefSeq" id="WP_074761215.1">
    <property type="nucleotide sequence ID" value="NZ_FNRF01000003.1"/>
</dbReference>
<sequence length="154" mass="17712">MQNKALILILAMAGFLMMAACDRSVVYNHYKHVDNEGWERNDTMHFYVPPIKQAGTYHQQLMLRTNNQLPFLGISVIVEQDIYPVGRKLRKRINCKLVEQNGHVIGSGISCYQYTFDVDSVQLNEGDSLHMYVMHYMKQENMQGISDVGILISQ</sequence>
<evidence type="ECO:0000313" key="2">
    <source>
        <dbReference type="EMBL" id="SEA57395.1"/>
    </source>
</evidence>
<name>A0A1H4CAD7_XYLRU</name>
<evidence type="ECO:0000256" key="1">
    <source>
        <dbReference type="SAM" id="SignalP"/>
    </source>
</evidence>
<dbReference type="OrthoDB" id="982482at2"/>
<protein>
    <submittedName>
        <fullName evidence="2">Gliding motility-associated lipoprotein GldH</fullName>
    </submittedName>
</protein>
<dbReference type="Proteomes" id="UP000182257">
    <property type="component" value="Unassembled WGS sequence"/>
</dbReference>
<evidence type="ECO:0000313" key="3">
    <source>
        <dbReference type="Proteomes" id="UP000182257"/>
    </source>
</evidence>
<keyword evidence="1" id="KW-0732">Signal</keyword>
<proteinExistence type="predicted"/>